<gene>
    <name evidence="13" type="ORF">QBC42DRAFT_210275</name>
</gene>
<evidence type="ECO:0000256" key="8">
    <source>
        <dbReference type="ARBA" id="ARBA00023054"/>
    </source>
</evidence>
<evidence type="ECO:0000256" key="3">
    <source>
        <dbReference type="ARBA" id="ARBA00010171"/>
    </source>
</evidence>
<reference evidence="13" key="1">
    <citation type="journal article" date="2023" name="Mol. Phylogenet. Evol.">
        <title>Genome-scale phylogeny and comparative genomics of the fungal order Sordariales.</title>
        <authorList>
            <person name="Hensen N."/>
            <person name="Bonometti L."/>
            <person name="Westerberg I."/>
            <person name="Brannstrom I.O."/>
            <person name="Guillou S."/>
            <person name="Cros-Aarteil S."/>
            <person name="Calhoun S."/>
            <person name="Haridas S."/>
            <person name="Kuo A."/>
            <person name="Mondo S."/>
            <person name="Pangilinan J."/>
            <person name="Riley R."/>
            <person name="LaButti K."/>
            <person name="Andreopoulos B."/>
            <person name="Lipzen A."/>
            <person name="Chen C."/>
            <person name="Yan M."/>
            <person name="Daum C."/>
            <person name="Ng V."/>
            <person name="Clum A."/>
            <person name="Steindorff A."/>
            <person name="Ohm R.A."/>
            <person name="Martin F."/>
            <person name="Silar P."/>
            <person name="Natvig D.O."/>
            <person name="Lalanne C."/>
            <person name="Gautier V."/>
            <person name="Ament-Velasquez S.L."/>
            <person name="Kruys A."/>
            <person name="Hutchinson M.I."/>
            <person name="Powell A.J."/>
            <person name="Barry K."/>
            <person name="Miller A.N."/>
            <person name="Grigoriev I.V."/>
            <person name="Debuchy R."/>
            <person name="Gladieux P."/>
            <person name="Hiltunen Thoren M."/>
            <person name="Johannesson H."/>
        </authorList>
    </citation>
    <scope>NUCLEOTIDE SEQUENCE</scope>
    <source>
        <strain evidence="13">PSN324</strain>
    </source>
</reference>
<dbReference type="AlphaFoldDB" id="A0AAV9HE44"/>
<feature type="coiled-coil region" evidence="10">
    <location>
        <begin position="216"/>
        <end position="250"/>
    </location>
</feature>
<organism evidence="13 14">
    <name type="scientific">Cladorrhinum samala</name>
    <dbReference type="NCBI Taxonomy" id="585594"/>
    <lineage>
        <taxon>Eukaryota</taxon>
        <taxon>Fungi</taxon>
        <taxon>Dikarya</taxon>
        <taxon>Ascomycota</taxon>
        <taxon>Pezizomycotina</taxon>
        <taxon>Sordariomycetes</taxon>
        <taxon>Sordariomycetidae</taxon>
        <taxon>Sordariales</taxon>
        <taxon>Podosporaceae</taxon>
        <taxon>Cladorrhinum</taxon>
    </lineage>
</organism>
<feature type="compositionally biased region" description="Basic and acidic residues" evidence="11">
    <location>
        <begin position="1"/>
        <end position="10"/>
    </location>
</feature>
<evidence type="ECO:0000313" key="14">
    <source>
        <dbReference type="Proteomes" id="UP001321749"/>
    </source>
</evidence>
<evidence type="ECO:0000256" key="5">
    <source>
        <dbReference type="ARBA" id="ARBA00022454"/>
    </source>
</evidence>
<comment type="caution">
    <text evidence="13">The sequence shown here is derived from an EMBL/GenBank/DDBJ whole genome shotgun (WGS) entry which is preliminary data.</text>
</comment>
<dbReference type="EMBL" id="MU865068">
    <property type="protein sequence ID" value="KAK4458459.1"/>
    <property type="molecule type" value="Genomic_DNA"/>
</dbReference>
<sequence length="1086" mass="124459">MGDRFSRRGGSESSDEDDEQPPTNFVQSQVSANGEASGGFHPGAIVRVKLRNFVTYHEAEFFLGPNLNMIIGPNGTGKSSLVCAICLGLGYPSSVLGRASAFGEFVKHGSDEAEIEVELQGKPGSRNWVVGLCIKREDNGRKFTINGERRPHKDVQKLMHSLRIQIDNLCQFLPQDRVAEFAGISPVDLLQKTLQAAAPQEMIEWQAELKQLYKSQQDAQASTEKTREEVRRMEARQQVLQADVEKLRERKTIQEEIDKLEKLRPIVAYHEARAIFREAKAKKVEAVKDQKRLRASVQPALEAVDNKKIYQNQVKLVVTDRKQRLHAAEKAADDALGRVGAVNSKLTENEALKEAERSSFETQRKEKAKVQKRITDLKGNYRQKPKNFDPADWRTKIKEQEHRQRERTALKTALEQELREIVEQSRIIKTEGVKIEQELEQFETQQGQRELQLKNFSPEIARGWEWLVENRDQFEKEVFGPPMLSCSIKDERYSDAVQSLLQRDDFMCFTAQTPKDFKTLSDQFQGAMGISASLRTSFEPLSSYKPPLPKEQLRELGLDGYAINYLEGPEPVLAMLCFNKKLHTSAVAIRDISDQQFQQIRRGERINNFAAGNKLYRITRRREYGDDAASARMVQFNPGHWWKDQPVDAAEKEELLRKRTEKMKRLNELKQQHTDKKNQMVTVNEELAECAEELKRLTEEKSEAQRAYNSWMGIPQKIELEEAKLPRLDQDLAAAKARIRELDKAKEKITLDTAKAVLEHFATIGRIRTARKAYLDAQLILLEADSDVATLTAKNAEIHRLLAEKEAEVKKIEADFHQLKAKTVEAQEAAQAVLAQVDDQKDELLELAKDHTNETIDRAIGAERAKLDVIQASNPTALEEYERYAARIEREQNAQARQEGKLAEVNESIDKIRSQWEPRLDELVSQINDAFSYNFEQINCAGEVSVYKDEDFEKWAIEIKVMFRQGETLQRLDQHRQSGGERAVSTIFYLMALQSLAQAPFRVVDEINQGMDPRNERMVHERMVEVACRQHTNQYFLITPKLLSGLKYDEKVKVHTIVSGEYVDDKSTKMMNFAKFVKIQRSLKGY</sequence>
<proteinExistence type="inferred from homology"/>
<evidence type="ECO:0000256" key="11">
    <source>
        <dbReference type="SAM" id="MobiDB-lite"/>
    </source>
</evidence>
<dbReference type="Proteomes" id="UP001321749">
    <property type="component" value="Unassembled WGS sequence"/>
</dbReference>
<dbReference type="InterPro" id="IPR027417">
    <property type="entry name" value="P-loop_NTPase"/>
</dbReference>
<evidence type="ECO:0000256" key="1">
    <source>
        <dbReference type="ARBA" id="ARBA00004123"/>
    </source>
</evidence>
<comment type="subcellular location">
    <subcellularLocation>
        <location evidence="2">Chromosome</location>
    </subcellularLocation>
    <subcellularLocation>
        <location evidence="1">Nucleus</location>
    </subcellularLocation>
</comment>
<feature type="coiled-coil region" evidence="10">
    <location>
        <begin position="649"/>
        <end position="752"/>
    </location>
</feature>
<dbReference type="Pfam" id="PF02463">
    <property type="entry name" value="SMC_N"/>
    <property type="match status" value="1"/>
</dbReference>
<dbReference type="GO" id="GO:0005634">
    <property type="term" value="C:nucleus"/>
    <property type="evidence" value="ECO:0007669"/>
    <property type="project" value="UniProtKB-SubCell"/>
</dbReference>
<dbReference type="PANTHER" id="PTHR45916:SF1">
    <property type="entry name" value="STRUCTURAL MAINTENANCE OF CHROMOSOMES PROTEIN 5"/>
    <property type="match status" value="1"/>
</dbReference>
<dbReference type="SUPFAM" id="SSF52540">
    <property type="entry name" value="P-loop containing nucleoside triphosphate hydrolases"/>
    <property type="match status" value="2"/>
</dbReference>
<reference evidence="13" key="2">
    <citation type="submission" date="2023-06" db="EMBL/GenBank/DDBJ databases">
        <authorList>
            <consortium name="Lawrence Berkeley National Laboratory"/>
            <person name="Mondo S.J."/>
            <person name="Hensen N."/>
            <person name="Bonometti L."/>
            <person name="Westerberg I."/>
            <person name="Brannstrom I.O."/>
            <person name="Guillou S."/>
            <person name="Cros-Aarteil S."/>
            <person name="Calhoun S."/>
            <person name="Haridas S."/>
            <person name="Kuo A."/>
            <person name="Pangilinan J."/>
            <person name="Riley R."/>
            <person name="Labutti K."/>
            <person name="Andreopoulos B."/>
            <person name="Lipzen A."/>
            <person name="Chen C."/>
            <person name="Yanf M."/>
            <person name="Daum C."/>
            <person name="Ng V."/>
            <person name="Clum A."/>
            <person name="Steindorff A."/>
            <person name="Ohm R."/>
            <person name="Martin F."/>
            <person name="Silar P."/>
            <person name="Natvig D."/>
            <person name="Lalanne C."/>
            <person name="Gautier V."/>
            <person name="Ament-Velasquez S.L."/>
            <person name="Kruys A."/>
            <person name="Hutchinson M.I."/>
            <person name="Powell A.J."/>
            <person name="Barry K."/>
            <person name="Miller A.N."/>
            <person name="Grigoriev I.V."/>
            <person name="Debuchy R."/>
            <person name="Gladieux P."/>
            <person name="Thoren M.H."/>
            <person name="Johannesson H."/>
        </authorList>
    </citation>
    <scope>NUCLEOTIDE SEQUENCE</scope>
    <source>
        <strain evidence="13">PSN324</strain>
    </source>
</reference>
<feature type="coiled-coil region" evidence="10">
    <location>
        <begin position="788"/>
        <end position="854"/>
    </location>
</feature>
<keyword evidence="5" id="KW-0158">Chromosome</keyword>
<dbReference type="GO" id="GO:0005524">
    <property type="term" value="F:ATP binding"/>
    <property type="evidence" value="ECO:0007669"/>
    <property type="project" value="UniProtKB-KW"/>
</dbReference>
<comment type="similarity">
    <text evidence="3">Belongs to the SMC family. SMC5 subfamily.</text>
</comment>
<dbReference type="Gene3D" id="3.40.50.300">
    <property type="entry name" value="P-loop containing nucleotide triphosphate hydrolases"/>
    <property type="match status" value="2"/>
</dbReference>
<keyword evidence="14" id="KW-1185">Reference proteome</keyword>
<feature type="domain" description="RecF/RecN/SMC N-terminal" evidence="12">
    <location>
        <begin position="45"/>
        <end position="1040"/>
    </location>
</feature>
<dbReference type="PANTHER" id="PTHR45916">
    <property type="entry name" value="STRUCTURAL MAINTENANCE OF CHROMOSOMES PROTEIN 5"/>
    <property type="match status" value="1"/>
</dbReference>
<keyword evidence="7" id="KW-0067">ATP-binding</keyword>
<keyword evidence="9" id="KW-0539">Nucleus</keyword>
<evidence type="ECO:0000256" key="9">
    <source>
        <dbReference type="ARBA" id="ARBA00023242"/>
    </source>
</evidence>
<protein>
    <recommendedName>
        <fullName evidence="4">Structural maintenance of chromosomes protein 5</fullName>
    </recommendedName>
</protein>
<evidence type="ECO:0000256" key="4">
    <source>
        <dbReference type="ARBA" id="ARBA00018687"/>
    </source>
</evidence>
<evidence type="ECO:0000259" key="12">
    <source>
        <dbReference type="Pfam" id="PF02463"/>
    </source>
</evidence>
<feature type="coiled-coil region" evidence="10">
    <location>
        <begin position="878"/>
        <end position="908"/>
    </location>
</feature>
<accession>A0AAV9HE44</accession>
<dbReference type="InterPro" id="IPR003395">
    <property type="entry name" value="RecF/RecN/SMC_N"/>
</dbReference>
<dbReference type="FunFam" id="3.40.50.300:FF:001301">
    <property type="entry name" value="Structural maintenance of chromosomes 5"/>
    <property type="match status" value="1"/>
</dbReference>
<feature type="region of interest" description="Disordered" evidence="11">
    <location>
        <begin position="1"/>
        <end position="25"/>
    </location>
</feature>
<dbReference type="GO" id="GO:0003697">
    <property type="term" value="F:single-stranded DNA binding"/>
    <property type="evidence" value="ECO:0007669"/>
    <property type="project" value="TreeGrafter"/>
</dbReference>
<evidence type="ECO:0000256" key="6">
    <source>
        <dbReference type="ARBA" id="ARBA00022741"/>
    </source>
</evidence>
<evidence type="ECO:0000256" key="2">
    <source>
        <dbReference type="ARBA" id="ARBA00004286"/>
    </source>
</evidence>
<dbReference type="GO" id="GO:0030915">
    <property type="term" value="C:Smc5-Smc6 complex"/>
    <property type="evidence" value="ECO:0007669"/>
    <property type="project" value="TreeGrafter"/>
</dbReference>
<keyword evidence="8 10" id="KW-0175">Coiled coil</keyword>
<evidence type="ECO:0000256" key="7">
    <source>
        <dbReference type="ARBA" id="ARBA00022840"/>
    </source>
</evidence>
<name>A0AAV9HE44_9PEZI</name>
<dbReference type="GO" id="GO:0000724">
    <property type="term" value="P:double-strand break repair via homologous recombination"/>
    <property type="evidence" value="ECO:0007669"/>
    <property type="project" value="TreeGrafter"/>
</dbReference>
<keyword evidence="6" id="KW-0547">Nucleotide-binding</keyword>
<evidence type="ECO:0000313" key="13">
    <source>
        <dbReference type="EMBL" id="KAK4458459.1"/>
    </source>
</evidence>
<evidence type="ECO:0000256" key="10">
    <source>
        <dbReference type="SAM" id="Coils"/>
    </source>
</evidence>